<gene>
    <name evidence="1" type="ORF">QLX08_008919</name>
</gene>
<evidence type="ECO:0000313" key="1">
    <source>
        <dbReference type="EMBL" id="KAK9297354.1"/>
    </source>
</evidence>
<dbReference type="EMBL" id="JAWNGG020000192">
    <property type="protein sequence ID" value="KAK9297354.1"/>
    <property type="molecule type" value="Genomic_DNA"/>
</dbReference>
<organism evidence="1 2">
    <name type="scientific">Tetragonisca angustula</name>
    <dbReference type="NCBI Taxonomy" id="166442"/>
    <lineage>
        <taxon>Eukaryota</taxon>
        <taxon>Metazoa</taxon>
        <taxon>Ecdysozoa</taxon>
        <taxon>Arthropoda</taxon>
        <taxon>Hexapoda</taxon>
        <taxon>Insecta</taxon>
        <taxon>Pterygota</taxon>
        <taxon>Neoptera</taxon>
        <taxon>Endopterygota</taxon>
        <taxon>Hymenoptera</taxon>
        <taxon>Apocrita</taxon>
        <taxon>Aculeata</taxon>
        <taxon>Apoidea</taxon>
        <taxon>Anthophila</taxon>
        <taxon>Apidae</taxon>
        <taxon>Tetragonisca</taxon>
    </lineage>
</organism>
<dbReference type="Proteomes" id="UP001432146">
    <property type="component" value="Unassembled WGS sequence"/>
</dbReference>
<protein>
    <submittedName>
        <fullName evidence="1">Uncharacterized protein</fullName>
    </submittedName>
</protein>
<keyword evidence="2" id="KW-1185">Reference proteome</keyword>
<sequence>MGISSRLHQLMPPGFVFNYAKTVNSGRAGSSWSRGTLEVGSCFSGSLIYATDSEIQRRCRAETRTFSVPSI</sequence>
<evidence type="ECO:0000313" key="2">
    <source>
        <dbReference type="Proteomes" id="UP001432146"/>
    </source>
</evidence>
<accession>A0AAW0ZI83</accession>
<proteinExistence type="predicted"/>
<name>A0AAW0ZI83_9HYME</name>
<reference evidence="1 2" key="1">
    <citation type="submission" date="2024-05" db="EMBL/GenBank/DDBJ databases">
        <title>The nuclear and mitochondrial genome assemblies of Tetragonisca angustula (Apidae: Meliponini), a tiny yet remarkable pollinator in the Neotropics.</title>
        <authorList>
            <person name="Ferrari R."/>
            <person name="Ricardo P.C."/>
            <person name="Dias F.C."/>
            <person name="Araujo N.S."/>
            <person name="Soares D.O."/>
            <person name="Zhou Q.-S."/>
            <person name="Zhu C.-D."/>
            <person name="Coutinho L."/>
            <person name="Airas M.C."/>
            <person name="Batista T.M."/>
        </authorList>
    </citation>
    <scope>NUCLEOTIDE SEQUENCE [LARGE SCALE GENOMIC DNA]</scope>
    <source>
        <strain evidence="1">ASF017062</strain>
        <tissue evidence="1">Abdomen</tissue>
    </source>
</reference>
<comment type="caution">
    <text evidence="1">The sequence shown here is derived from an EMBL/GenBank/DDBJ whole genome shotgun (WGS) entry which is preliminary data.</text>
</comment>
<dbReference type="AlphaFoldDB" id="A0AAW0ZI83"/>